<name>A0A0R3SKN5_HYMDI</name>
<dbReference type="WBParaSite" id="HDID_0000550001-mRNA-1">
    <property type="protein sequence ID" value="HDID_0000550001-mRNA-1"/>
    <property type="gene ID" value="HDID_0000550001"/>
</dbReference>
<accession>A0A0R3SKN5</accession>
<evidence type="ECO:0000313" key="3">
    <source>
        <dbReference type="WBParaSite" id="HDID_0000550001-mRNA-1"/>
    </source>
</evidence>
<sequence>MGFVSSSSPNNRAAVATTGKNKCLLFVYLLPLLLLLLHFSDCVIGFICERLWLPLPPQPLLSFSLISVSYVVVDRANGGGGGVMV</sequence>
<organism evidence="3">
    <name type="scientific">Hymenolepis diminuta</name>
    <name type="common">Rat tapeworm</name>
    <dbReference type="NCBI Taxonomy" id="6216"/>
    <lineage>
        <taxon>Eukaryota</taxon>
        <taxon>Metazoa</taxon>
        <taxon>Spiralia</taxon>
        <taxon>Lophotrochozoa</taxon>
        <taxon>Platyhelminthes</taxon>
        <taxon>Cestoda</taxon>
        <taxon>Eucestoda</taxon>
        <taxon>Cyclophyllidea</taxon>
        <taxon>Hymenolepididae</taxon>
        <taxon>Hymenolepis</taxon>
    </lineage>
</organism>
<dbReference type="AlphaFoldDB" id="A0A0R3SKN5"/>
<evidence type="ECO:0000313" key="2">
    <source>
        <dbReference type="Proteomes" id="UP000274504"/>
    </source>
</evidence>
<proteinExistence type="predicted"/>
<evidence type="ECO:0000313" key="1">
    <source>
        <dbReference type="EMBL" id="VDL57816.1"/>
    </source>
</evidence>
<protein>
    <submittedName>
        <fullName evidence="3">Secreted protein</fullName>
    </submittedName>
</protein>
<dbReference type="Proteomes" id="UP000274504">
    <property type="component" value="Unassembled WGS sequence"/>
</dbReference>
<gene>
    <name evidence="1" type="ORF">HDID_LOCUS5498</name>
</gene>
<reference evidence="1 2" key="2">
    <citation type="submission" date="2018-11" db="EMBL/GenBank/DDBJ databases">
        <authorList>
            <consortium name="Pathogen Informatics"/>
        </authorList>
    </citation>
    <scope>NUCLEOTIDE SEQUENCE [LARGE SCALE GENOMIC DNA]</scope>
</reference>
<reference evidence="3" key="1">
    <citation type="submission" date="2017-02" db="UniProtKB">
        <authorList>
            <consortium name="WormBaseParasite"/>
        </authorList>
    </citation>
    <scope>IDENTIFICATION</scope>
</reference>
<dbReference type="EMBL" id="UYSG01002896">
    <property type="protein sequence ID" value="VDL57816.1"/>
    <property type="molecule type" value="Genomic_DNA"/>
</dbReference>